<dbReference type="Pfam" id="PF03466">
    <property type="entry name" value="LysR_substrate"/>
    <property type="match status" value="1"/>
</dbReference>
<comment type="similarity">
    <text evidence="1">Belongs to the LysR transcriptional regulatory family.</text>
</comment>
<dbReference type="EMBL" id="JAAXKY010000001">
    <property type="protein sequence ID" value="NMH75652.1"/>
    <property type="molecule type" value="Genomic_DNA"/>
</dbReference>
<evidence type="ECO:0000256" key="3">
    <source>
        <dbReference type="ARBA" id="ARBA00023125"/>
    </source>
</evidence>
<dbReference type="PANTHER" id="PTHR30118">
    <property type="entry name" value="HTH-TYPE TRANSCRIPTIONAL REGULATOR LEUO-RELATED"/>
    <property type="match status" value="1"/>
</dbReference>
<dbReference type="PROSITE" id="PS50931">
    <property type="entry name" value="HTH_LYSR"/>
    <property type="match status" value="1"/>
</dbReference>
<evidence type="ECO:0000256" key="1">
    <source>
        <dbReference type="ARBA" id="ARBA00009437"/>
    </source>
</evidence>
<dbReference type="Proteomes" id="UP001296706">
    <property type="component" value="Unassembled WGS sequence"/>
</dbReference>
<dbReference type="InterPro" id="IPR036388">
    <property type="entry name" value="WH-like_DNA-bd_sf"/>
</dbReference>
<dbReference type="InterPro" id="IPR050389">
    <property type="entry name" value="LysR-type_TF"/>
</dbReference>
<dbReference type="InterPro" id="IPR005119">
    <property type="entry name" value="LysR_subst-bd"/>
</dbReference>
<accession>A0ABX1R6F8</accession>
<comment type="caution">
    <text evidence="6">The sequence shown here is derived from an EMBL/GenBank/DDBJ whole genome shotgun (WGS) entry which is preliminary data.</text>
</comment>
<proteinExistence type="inferred from homology"/>
<keyword evidence="4" id="KW-0804">Transcription</keyword>
<dbReference type="SUPFAM" id="SSF53850">
    <property type="entry name" value="Periplasmic binding protein-like II"/>
    <property type="match status" value="1"/>
</dbReference>
<dbReference type="InterPro" id="IPR036390">
    <property type="entry name" value="WH_DNA-bd_sf"/>
</dbReference>
<dbReference type="SUPFAM" id="SSF46785">
    <property type="entry name" value="Winged helix' DNA-binding domain"/>
    <property type="match status" value="1"/>
</dbReference>
<dbReference type="PANTHER" id="PTHR30118:SF15">
    <property type="entry name" value="TRANSCRIPTIONAL REGULATORY PROTEIN"/>
    <property type="match status" value="1"/>
</dbReference>
<dbReference type="RefSeq" id="WP_169393718.1">
    <property type="nucleotide sequence ID" value="NZ_BAAAJH010000033.1"/>
</dbReference>
<feature type="domain" description="HTH lysR-type" evidence="5">
    <location>
        <begin position="21"/>
        <end position="78"/>
    </location>
</feature>
<reference evidence="6 7" key="1">
    <citation type="submission" date="2020-04" db="EMBL/GenBank/DDBJ databases">
        <authorList>
            <person name="Klaysubun C."/>
            <person name="Duangmal K."/>
            <person name="Lipun K."/>
        </authorList>
    </citation>
    <scope>NUCLEOTIDE SEQUENCE [LARGE SCALE GENOMIC DNA]</scope>
    <source>
        <strain evidence="6 7">JCM 11839</strain>
    </source>
</reference>
<evidence type="ECO:0000313" key="7">
    <source>
        <dbReference type="Proteomes" id="UP001296706"/>
    </source>
</evidence>
<name>A0ABX1R6F8_9PSEU</name>
<evidence type="ECO:0000256" key="2">
    <source>
        <dbReference type="ARBA" id="ARBA00023015"/>
    </source>
</evidence>
<dbReference type="Pfam" id="PF00126">
    <property type="entry name" value="HTH_1"/>
    <property type="match status" value="1"/>
</dbReference>
<dbReference type="CDD" id="cd08417">
    <property type="entry name" value="PBP2_Nitroaromatics_like"/>
    <property type="match status" value="1"/>
</dbReference>
<keyword evidence="7" id="KW-1185">Reference proteome</keyword>
<keyword evidence="3" id="KW-0238">DNA-binding</keyword>
<evidence type="ECO:0000313" key="6">
    <source>
        <dbReference type="EMBL" id="NMH75652.1"/>
    </source>
</evidence>
<keyword evidence="2" id="KW-0805">Transcription regulation</keyword>
<dbReference type="InterPro" id="IPR000847">
    <property type="entry name" value="LysR_HTH_N"/>
</dbReference>
<gene>
    <name evidence="6" type="ORF">HF577_00730</name>
</gene>
<dbReference type="Gene3D" id="3.40.190.10">
    <property type="entry name" value="Periplasmic binding protein-like II"/>
    <property type="match status" value="2"/>
</dbReference>
<dbReference type="Gene3D" id="1.10.10.10">
    <property type="entry name" value="Winged helix-like DNA-binding domain superfamily/Winged helix DNA-binding domain"/>
    <property type="match status" value="1"/>
</dbReference>
<dbReference type="InterPro" id="IPR037402">
    <property type="entry name" value="YidZ_PBP2"/>
</dbReference>
<dbReference type="PRINTS" id="PR00039">
    <property type="entry name" value="HTHLYSR"/>
</dbReference>
<evidence type="ECO:0000256" key="4">
    <source>
        <dbReference type="ARBA" id="ARBA00023163"/>
    </source>
</evidence>
<protein>
    <submittedName>
        <fullName evidence="6">LysR family transcriptional regulator</fullName>
    </submittedName>
</protein>
<evidence type="ECO:0000259" key="5">
    <source>
        <dbReference type="PROSITE" id="PS50931"/>
    </source>
</evidence>
<organism evidence="6 7">
    <name type="scientific">Pseudonocardia xinjiangensis</name>
    <dbReference type="NCBI Taxonomy" id="75289"/>
    <lineage>
        <taxon>Bacteria</taxon>
        <taxon>Bacillati</taxon>
        <taxon>Actinomycetota</taxon>
        <taxon>Actinomycetes</taxon>
        <taxon>Pseudonocardiales</taxon>
        <taxon>Pseudonocardiaceae</taxon>
        <taxon>Pseudonocardia</taxon>
    </lineage>
</organism>
<sequence>MSLLSTRIIDKMMDRKRLANVDLNLMLALEALIVEKSVTRAAERLGRSQPGLSSALARLRRHFGDDLLVRGPRGYRLTPFAAAMSDEVREAADYAERVFGVASVFDAATCTRSFTIMASDYVIHTLGPLLMREMTLRAPRARMRLLHPSEMITDAHDNLLRELDAWILPRGINRPTSSAELFKDPWVCIASADNATFSDQPTREDLRQAQWVHWFRHQSNLLPSLSYLRNGHHDSQMIVVESVMAAPALIAGTERLAVVPSRVVACSAAKVRILRLPHSLPRLVEYMSWDEARERDPAHRWLREVVVRCGRELDDQATP</sequence>